<feature type="domain" description="Arb2" evidence="1">
    <location>
        <begin position="12"/>
        <end position="245"/>
    </location>
</feature>
<dbReference type="GO" id="GO:0031048">
    <property type="term" value="P:regulatory ncRNA-mediated heterochromatin formation"/>
    <property type="evidence" value="ECO:0007669"/>
    <property type="project" value="TreeGrafter"/>
</dbReference>
<dbReference type="PANTHER" id="PTHR21357:SF4">
    <property type="entry name" value="FAM172 FAMILY PROTEIN HOMOLOG CG10038"/>
    <property type="match status" value="1"/>
</dbReference>
<name>A0A815DEK5_9BILA</name>
<sequence length="295" mass="33853">MSGANGRKLNDNRLVSIDNDKPFEFNAYSNEDDNQRRYHSIGRLVDNHVYTLLERVCELQRVTIPIDPRNNEPTGFFFASDDILSAKFLMIIIHGTGVVRAGQWSRKLIINENLSVGSQIDYILKARANGYAVIVTNTNLNIDESFQSIHNKPRYIRGSSCAEEHACYVWENFIQRSSAPYICIVAHSYGGAVVLKLASQYMSEFDKRVFAVVLTDSPMSTYAKYFSLNVLKMLQMKTINWIASPVQVNTDIGIREYGRLRSAGHTSHEWTSYTAFDGIFQFLKEERQKLERYKY</sequence>
<evidence type="ECO:0000259" key="1">
    <source>
        <dbReference type="Pfam" id="PF22749"/>
    </source>
</evidence>
<dbReference type="AlphaFoldDB" id="A0A815DEK5"/>
<dbReference type="Proteomes" id="UP000663845">
    <property type="component" value="Unassembled WGS sequence"/>
</dbReference>
<accession>A0A815DEK5</accession>
<proteinExistence type="predicted"/>
<dbReference type="InterPro" id="IPR029058">
    <property type="entry name" value="AB_hydrolase_fold"/>
</dbReference>
<dbReference type="GO" id="GO:0005634">
    <property type="term" value="C:nucleus"/>
    <property type="evidence" value="ECO:0007669"/>
    <property type="project" value="TreeGrafter"/>
</dbReference>
<protein>
    <recommendedName>
        <fullName evidence="1">Arb2 domain-containing protein</fullName>
    </recommendedName>
</protein>
<dbReference type="EMBL" id="CAJNOG010000561">
    <property type="protein sequence ID" value="CAF1296882.1"/>
    <property type="molecule type" value="Genomic_DNA"/>
</dbReference>
<dbReference type="InterPro" id="IPR053858">
    <property type="entry name" value="Arb2_dom"/>
</dbReference>
<organism evidence="2 3">
    <name type="scientific">Adineta steineri</name>
    <dbReference type="NCBI Taxonomy" id="433720"/>
    <lineage>
        <taxon>Eukaryota</taxon>
        <taxon>Metazoa</taxon>
        <taxon>Spiralia</taxon>
        <taxon>Gnathifera</taxon>
        <taxon>Rotifera</taxon>
        <taxon>Eurotatoria</taxon>
        <taxon>Bdelloidea</taxon>
        <taxon>Adinetida</taxon>
        <taxon>Adinetidae</taxon>
        <taxon>Adineta</taxon>
    </lineage>
</organism>
<dbReference type="Pfam" id="PF22749">
    <property type="entry name" value="Arb2"/>
    <property type="match status" value="1"/>
</dbReference>
<evidence type="ECO:0000313" key="2">
    <source>
        <dbReference type="EMBL" id="CAF1296882.1"/>
    </source>
</evidence>
<dbReference type="SUPFAM" id="SSF53474">
    <property type="entry name" value="alpha/beta-Hydrolases"/>
    <property type="match status" value="1"/>
</dbReference>
<dbReference type="Gene3D" id="3.40.50.1820">
    <property type="entry name" value="alpha/beta hydrolase"/>
    <property type="match status" value="1"/>
</dbReference>
<evidence type="ECO:0000313" key="3">
    <source>
        <dbReference type="Proteomes" id="UP000663845"/>
    </source>
</evidence>
<reference evidence="2" key="1">
    <citation type="submission" date="2021-02" db="EMBL/GenBank/DDBJ databases">
        <authorList>
            <person name="Nowell W R."/>
        </authorList>
    </citation>
    <scope>NUCLEOTIDE SEQUENCE</scope>
</reference>
<comment type="caution">
    <text evidence="2">The sequence shown here is derived from an EMBL/GenBank/DDBJ whole genome shotgun (WGS) entry which is preliminary data.</text>
</comment>
<dbReference type="InterPro" id="IPR048263">
    <property type="entry name" value="Arb2"/>
</dbReference>
<dbReference type="GO" id="GO:0035197">
    <property type="term" value="F:siRNA binding"/>
    <property type="evidence" value="ECO:0007669"/>
    <property type="project" value="TreeGrafter"/>
</dbReference>
<dbReference type="PANTHER" id="PTHR21357">
    <property type="entry name" value="FAM172 FAMILY PROTEIN HOMOLOG CG10038"/>
    <property type="match status" value="1"/>
</dbReference>
<gene>
    <name evidence="2" type="ORF">JYZ213_LOCUS32092</name>
</gene>